<evidence type="ECO:0000313" key="16">
    <source>
        <dbReference type="EMBL" id="RVV97209.1"/>
    </source>
</evidence>
<keyword evidence="7" id="KW-0418">Kinase</keyword>
<dbReference type="GO" id="GO:0000155">
    <property type="term" value="F:phosphorelay sensor kinase activity"/>
    <property type="evidence" value="ECO:0007669"/>
    <property type="project" value="InterPro"/>
</dbReference>
<dbReference type="EMBL" id="RQXX01000005">
    <property type="protein sequence ID" value="RVV97209.1"/>
    <property type="molecule type" value="Genomic_DNA"/>
</dbReference>
<comment type="catalytic activity">
    <reaction evidence="1">
        <text>ATP + protein L-histidine = ADP + protein N-phospho-L-histidine.</text>
        <dbReference type="EC" id="2.7.13.3"/>
    </reaction>
</comment>
<keyword evidence="17" id="KW-1185">Reference proteome</keyword>
<dbReference type="SUPFAM" id="SSF47384">
    <property type="entry name" value="Homodimeric domain of signal transducing histidine kinase"/>
    <property type="match status" value="1"/>
</dbReference>
<comment type="caution">
    <text evidence="16">The sequence shown here is derived from an EMBL/GenBank/DDBJ whole genome shotgun (WGS) entry which is preliminary data.</text>
</comment>
<evidence type="ECO:0000256" key="10">
    <source>
        <dbReference type="ARBA" id="ARBA00023012"/>
    </source>
</evidence>
<dbReference type="InterPro" id="IPR000014">
    <property type="entry name" value="PAS"/>
</dbReference>
<proteinExistence type="predicted"/>
<dbReference type="Gene3D" id="3.30.565.10">
    <property type="entry name" value="Histidine kinase-like ATPase, C-terminal domain"/>
    <property type="match status" value="1"/>
</dbReference>
<evidence type="ECO:0000256" key="2">
    <source>
        <dbReference type="ARBA" id="ARBA00004141"/>
    </source>
</evidence>
<keyword evidence="8" id="KW-0067">ATP-binding</keyword>
<feature type="region of interest" description="Disordered" evidence="12">
    <location>
        <begin position="407"/>
        <end position="427"/>
    </location>
</feature>
<feature type="region of interest" description="Disordered" evidence="12">
    <location>
        <begin position="504"/>
        <end position="561"/>
    </location>
</feature>
<reference evidence="16 17" key="1">
    <citation type="submission" date="2018-11" db="EMBL/GenBank/DDBJ databases">
        <title>Mesobaculum littorinae gen. nov., sp. nov., isolated from Littorina scabra that represents a novel genus of the order Rhodobacteraceae.</title>
        <authorList>
            <person name="Li F."/>
        </authorList>
    </citation>
    <scope>NUCLEOTIDE SEQUENCE [LARGE SCALE GENOMIC DNA]</scope>
    <source>
        <strain evidence="16 17">M0103</strain>
    </source>
</reference>
<feature type="domain" description="PAS" evidence="15">
    <location>
        <begin position="101"/>
        <end position="146"/>
    </location>
</feature>
<evidence type="ECO:0000256" key="8">
    <source>
        <dbReference type="ARBA" id="ARBA00022840"/>
    </source>
</evidence>
<dbReference type="Gene3D" id="3.30.450.20">
    <property type="entry name" value="PAS domain"/>
    <property type="match status" value="1"/>
</dbReference>
<dbReference type="Gene3D" id="1.10.287.130">
    <property type="match status" value="1"/>
</dbReference>
<dbReference type="PANTHER" id="PTHR42878:SF7">
    <property type="entry name" value="SENSOR HISTIDINE KINASE GLRK"/>
    <property type="match status" value="1"/>
</dbReference>
<keyword evidence="6" id="KW-0547">Nucleotide-binding</keyword>
<evidence type="ECO:0000256" key="1">
    <source>
        <dbReference type="ARBA" id="ARBA00000085"/>
    </source>
</evidence>
<dbReference type="CDD" id="cd00130">
    <property type="entry name" value="PAS"/>
    <property type="match status" value="1"/>
</dbReference>
<dbReference type="InterPro" id="IPR035965">
    <property type="entry name" value="PAS-like_dom_sf"/>
</dbReference>
<dbReference type="GO" id="GO:0007234">
    <property type="term" value="P:osmosensory signaling via phosphorelay pathway"/>
    <property type="evidence" value="ECO:0007669"/>
    <property type="project" value="TreeGrafter"/>
</dbReference>
<keyword evidence="10" id="KW-0902">Two-component regulatory system</keyword>
<dbReference type="CDD" id="cd00082">
    <property type="entry name" value="HisKA"/>
    <property type="match status" value="1"/>
</dbReference>
<comment type="subcellular location">
    <subcellularLocation>
        <location evidence="2">Membrane</location>
        <topology evidence="2">Multi-pass membrane protein</topology>
    </subcellularLocation>
</comment>
<evidence type="ECO:0000313" key="17">
    <source>
        <dbReference type="Proteomes" id="UP000285908"/>
    </source>
</evidence>
<evidence type="ECO:0000256" key="9">
    <source>
        <dbReference type="ARBA" id="ARBA00022989"/>
    </source>
</evidence>
<dbReference type="SUPFAM" id="SSF55874">
    <property type="entry name" value="ATPase domain of HSP90 chaperone/DNA topoisomerase II/histidine kinase"/>
    <property type="match status" value="1"/>
</dbReference>
<dbReference type="Pfam" id="PF00989">
    <property type="entry name" value="PAS"/>
    <property type="match status" value="1"/>
</dbReference>
<evidence type="ECO:0000256" key="5">
    <source>
        <dbReference type="ARBA" id="ARBA00022692"/>
    </source>
</evidence>
<dbReference type="GO" id="GO:0006355">
    <property type="term" value="P:regulation of DNA-templated transcription"/>
    <property type="evidence" value="ECO:0007669"/>
    <property type="project" value="InterPro"/>
</dbReference>
<evidence type="ECO:0000256" key="4">
    <source>
        <dbReference type="ARBA" id="ARBA00022679"/>
    </source>
</evidence>
<dbReference type="OrthoDB" id="9795133at2"/>
<dbReference type="GO" id="GO:0000156">
    <property type="term" value="F:phosphorelay response regulator activity"/>
    <property type="evidence" value="ECO:0007669"/>
    <property type="project" value="TreeGrafter"/>
</dbReference>
<dbReference type="PROSITE" id="PS50109">
    <property type="entry name" value="HIS_KIN"/>
    <property type="match status" value="1"/>
</dbReference>
<dbReference type="PANTHER" id="PTHR42878">
    <property type="entry name" value="TWO-COMPONENT HISTIDINE KINASE"/>
    <property type="match status" value="1"/>
</dbReference>
<organism evidence="16 17">
    <name type="scientific">Mesobaculum littorinae</name>
    <dbReference type="NCBI Taxonomy" id="2486419"/>
    <lineage>
        <taxon>Bacteria</taxon>
        <taxon>Pseudomonadati</taxon>
        <taxon>Pseudomonadota</taxon>
        <taxon>Alphaproteobacteria</taxon>
        <taxon>Rhodobacterales</taxon>
        <taxon>Roseobacteraceae</taxon>
        <taxon>Mesobaculum</taxon>
    </lineage>
</organism>
<dbReference type="SUPFAM" id="SSF55785">
    <property type="entry name" value="PYP-like sensor domain (PAS domain)"/>
    <property type="match status" value="1"/>
</dbReference>
<dbReference type="InterPro" id="IPR036890">
    <property type="entry name" value="HATPase_C_sf"/>
</dbReference>
<evidence type="ECO:0000259" key="15">
    <source>
        <dbReference type="PROSITE" id="PS50112"/>
    </source>
</evidence>
<dbReference type="InterPro" id="IPR003661">
    <property type="entry name" value="HisK_dim/P_dom"/>
</dbReference>
<evidence type="ECO:0000256" key="13">
    <source>
        <dbReference type="SAM" id="Phobius"/>
    </source>
</evidence>
<accession>A0A438AEV1</accession>
<feature type="transmembrane region" description="Helical" evidence="13">
    <location>
        <begin position="58"/>
        <end position="77"/>
    </location>
</feature>
<dbReference type="Pfam" id="PF00512">
    <property type="entry name" value="HisKA"/>
    <property type="match status" value="1"/>
</dbReference>
<name>A0A438AEV1_9RHOB</name>
<evidence type="ECO:0000256" key="6">
    <source>
        <dbReference type="ARBA" id="ARBA00022741"/>
    </source>
</evidence>
<dbReference type="InterPro" id="IPR050351">
    <property type="entry name" value="BphY/WalK/GraS-like"/>
</dbReference>
<keyword evidence="9 13" id="KW-1133">Transmembrane helix</keyword>
<dbReference type="GO" id="GO:0030295">
    <property type="term" value="F:protein kinase activator activity"/>
    <property type="evidence" value="ECO:0007669"/>
    <property type="project" value="TreeGrafter"/>
</dbReference>
<evidence type="ECO:0000256" key="11">
    <source>
        <dbReference type="ARBA" id="ARBA00023136"/>
    </source>
</evidence>
<evidence type="ECO:0000256" key="7">
    <source>
        <dbReference type="ARBA" id="ARBA00022777"/>
    </source>
</evidence>
<dbReference type="NCBIfam" id="TIGR00229">
    <property type="entry name" value="sensory_box"/>
    <property type="match status" value="1"/>
</dbReference>
<feature type="compositionally biased region" description="Basic and acidic residues" evidence="12">
    <location>
        <begin position="522"/>
        <end position="547"/>
    </location>
</feature>
<keyword evidence="4" id="KW-0808">Transferase</keyword>
<feature type="region of interest" description="Disordered" evidence="12">
    <location>
        <begin position="451"/>
        <end position="491"/>
    </location>
</feature>
<evidence type="ECO:0000256" key="12">
    <source>
        <dbReference type="SAM" id="MobiDB-lite"/>
    </source>
</evidence>
<dbReference type="InterPro" id="IPR013767">
    <property type="entry name" value="PAS_fold"/>
</dbReference>
<feature type="transmembrane region" description="Helical" evidence="13">
    <location>
        <begin position="20"/>
        <end position="38"/>
    </location>
</feature>
<dbReference type="PROSITE" id="PS50112">
    <property type="entry name" value="PAS"/>
    <property type="match status" value="1"/>
</dbReference>
<dbReference type="Proteomes" id="UP000285908">
    <property type="component" value="Unassembled WGS sequence"/>
</dbReference>
<dbReference type="SMART" id="SM00091">
    <property type="entry name" value="PAS"/>
    <property type="match status" value="1"/>
</dbReference>
<dbReference type="InterPro" id="IPR005467">
    <property type="entry name" value="His_kinase_dom"/>
</dbReference>
<protein>
    <recommendedName>
        <fullName evidence="3">histidine kinase</fullName>
        <ecNumber evidence="3">2.7.13.3</ecNumber>
    </recommendedName>
</protein>
<feature type="domain" description="Histidine kinase" evidence="14">
    <location>
        <begin position="232"/>
        <end position="362"/>
    </location>
</feature>
<keyword evidence="11 13" id="KW-0472">Membrane</keyword>
<dbReference type="EC" id="2.7.13.3" evidence="3"/>
<evidence type="ECO:0000259" key="14">
    <source>
        <dbReference type="PROSITE" id="PS50109"/>
    </source>
</evidence>
<dbReference type="InterPro" id="IPR036097">
    <property type="entry name" value="HisK_dim/P_sf"/>
</dbReference>
<evidence type="ECO:0000256" key="3">
    <source>
        <dbReference type="ARBA" id="ARBA00012438"/>
    </source>
</evidence>
<dbReference type="SMART" id="SM00388">
    <property type="entry name" value="HisKA"/>
    <property type="match status" value="1"/>
</dbReference>
<feature type="compositionally biased region" description="Basic residues" evidence="12">
    <location>
        <begin position="364"/>
        <end position="375"/>
    </location>
</feature>
<dbReference type="GO" id="GO:0005524">
    <property type="term" value="F:ATP binding"/>
    <property type="evidence" value="ECO:0007669"/>
    <property type="project" value="UniProtKB-KW"/>
</dbReference>
<feature type="compositionally biased region" description="Low complexity" evidence="12">
    <location>
        <begin position="451"/>
        <end position="463"/>
    </location>
</feature>
<dbReference type="GO" id="GO:0016020">
    <property type="term" value="C:membrane"/>
    <property type="evidence" value="ECO:0007669"/>
    <property type="project" value="UniProtKB-SubCell"/>
</dbReference>
<gene>
    <name evidence="16" type="ORF">EKE94_14405</name>
</gene>
<keyword evidence="5 13" id="KW-0812">Transmembrane</keyword>
<dbReference type="AlphaFoldDB" id="A0A438AEV1"/>
<sequence>MPAEQMSRIQVRGRSMIAGYTLFGIVFGLVFPVAGLTADYLVLRPDVGSVGDRIKSNPIHGIVALAPFVLGVVFHVIGRIQCALREKNDDLKHALLLALHADTAKETVLAATADAIICVDERGLIVTFNTSAEEIFGYRADEVIGQPVRVLLPAAGAKLFEDYVAAYSPEREAQILSQRPTLEGKRKSGAFFPMELGLKRSSHDGHAIYVGVVRDITERRQVEAMKNDFIATVSHELRTPLTSIYGPLSILRSGKFGTLSDVGHRTVEIALRNCDHLMKLINNLLDFEKIASGRLALQLGDSDVMRLVCEAVQDNEGYAMSCGVSVGLRGAADVGHVHVDEERFGQVLRNLLSNALKFSDRGGARRSRRHARAGPRGRVGDRCRCGDSAGQVRPHLPAVFTGRRLFGAQQQRHRPGTGHQQGTDRTDGRADRLYLVLRRRVDLLGVLPRGAAAGAARGTGRTASGLQPTPRRAPHRTGDRGSRGIASGPAGHDLTFGFAAYQERRARPCHPRPLLRPKGGGRARDKGSARCGRGERGPPPRPMRDQKSQSSSSVATDLPIT</sequence>
<feature type="region of interest" description="Disordered" evidence="12">
    <location>
        <begin position="363"/>
        <end position="382"/>
    </location>
</feature>
<feature type="compositionally biased region" description="Basic residues" evidence="12">
    <location>
        <begin position="507"/>
        <end position="521"/>
    </location>
</feature>